<name>A0ABV4K1N9_9BACT</name>
<evidence type="ECO:0000259" key="1">
    <source>
        <dbReference type="Pfam" id="PF08421"/>
    </source>
</evidence>
<reference evidence="3 4" key="1">
    <citation type="submission" date="2024-08" db="EMBL/GenBank/DDBJ databases">
        <title>Sulfate-reducing bacteria isolated from formation water of the oil field in Kazakhstan and description of Pseudodesulfovibrio sp.</title>
        <authorList>
            <person name="Bidzhieva S.K."/>
            <person name="Tourova T.P."/>
            <person name="Grouzdev D.S."/>
            <person name="Beletsky A.V."/>
            <person name="Sokolova D.S."/>
            <person name="Samigullina S.R."/>
            <person name="Poltaraus A.B."/>
            <person name="Avtukh A.N."/>
            <person name="Tereshina V.M."/>
            <person name="Zhaparov N.S."/>
            <person name="Mardanov A.V."/>
            <person name="Nazina T.N."/>
        </authorList>
    </citation>
    <scope>NUCLEOTIDE SEQUENCE [LARGE SCALE GENOMIC DNA]</scope>
    <source>
        <strain evidence="3 4">9FUS</strain>
    </source>
</reference>
<dbReference type="GO" id="GO:0008168">
    <property type="term" value="F:methyltransferase activity"/>
    <property type="evidence" value="ECO:0007669"/>
    <property type="project" value="UniProtKB-KW"/>
</dbReference>
<dbReference type="Gene3D" id="6.10.250.3100">
    <property type="match status" value="1"/>
</dbReference>
<dbReference type="Gene3D" id="3.40.50.150">
    <property type="entry name" value="Vaccinia Virus protein VP39"/>
    <property type="match status" value="1"/>
</dbReference>
<dbReference type="SUPFAM" id="SSF53335">
    <property type="entry name" value="S-adenosyl-L-methionine-dependent methyltransferases"/>
    <property type="match status" value="1"/>
</dbReference>
<dbReference type="PANTHER" id="PTHR43861">
    <property type="entry name" value="TRANS-ACONITATE 2-METHYLTRANSFERASE-RELATED"/>
    <property type="match status" value="1"/>
</dbReference>
<keyword evidence="4" id="KW-1185">Reference proteome</keyword>
<dbReference type="RefSeq" id="WP_371385487.1">
    <property type="nucleotide sequence ID" value="NZ_JBGLYH010000007.1"/>
</dbReference>
<dbReference type="InterPro" id="IPR029063">
    <property type="entry name" value="SAM-dependent_MTases_sf"/>
</dbReference>
<accession>A0ABV4K1N9</accession>
<evidence type="ECO:0000313" key="4">
    <source>
        <dbReference type="Proteomes" id="UP001568698"/>
    </source>
</evidence>
<keyword evidence="3" id="KW-0808">Transferase</keyword>
<dbReference type="Pfam" id="PF08421">
    <property type="entry name" value="Methyltransf_13"/>
    <property type="match status" value="1"/>
</dbReference>
<sequence>MHCRHCKTPLKDVFIDLVNQPPSNSFLKQSQLDDPETYFPLKLYVCPECFLVQVDEYKNSQEIFSDDYVYFSSFSSSWVEHARRYVDMAEARFNLDGDSMVMEIASNDGYLLQWFVKKGIPCLGIEPTGGTADAAEKIGVPTRREFFGTDLARRIVAEGNQPDLLLGNNVLAHVPDINDFVQGLGIALKKGGTVTMEFPHLMRLMDQNQFDTIYHEHFSYLSLTSVDRIFRENGLTIFDVEELPTHGGSLRIFARHADETGRPVLPSVPALLRTEEEKGMKTIAHYAGFQAKADAVKADLLEFLIRQKRDGKQVAAYGAAAKGNTMLNYCGIKNDLISFCVDASPHKQGLFLPGSHIPVLHPKALRERRPDYILILPWNIRTEIMQEHAYVSDWNGRFVTAIPRLTVL</sequence>
<evidence type="ECO:0000259" key="2">
    <source>
        <dbReference type="Pfam" id="PF08484"/>
    </source>
</evidence>
<gene>
    <name evidence="3" type="ORF">AB6M95_04220</name>
</gene>
<dbReference type="Proteomes" id="UP001568698">
    <property type="component" value="Unassembled WGS sequence"/>
</dbReference>
<keyword evidence="3" id="KW-0489">Methyltransferase</keyword>
<dbReference type="Pfam" id="PF08484">
    <property type="entry name" value="Methyltransf_14"/>
    <property type="match status" value="1"/>
</dbReference>
<dbReference type="GO" id="GO:0032259">
    <property type="term" value="P:methylation"/>
    <property type="evidence" value="ECO:0007669"/>
    <property type="project" value="UniProtKB-KW"/>
</dbReference>
<dbReference type="Gene3D" id="6.20.50.110">
    <property type="entry name" value="Methyltransferase, zinc-binding domain"/>
    <property type="match status" value="1"/>
</dbReference>
<dbReference type="Pfam" id="PF13489">
    <property type="entry name" value="Methyltransf_23"/>
    <property type="match status" value="1"/>
</dbReference>
<feature type="domain" description="C-methyltransferase" evidence="2">
    <location>
        <begin position="244"/>
        <end position="403"/>
    </location>
</feature>
<dbReference type="InterPro" id="IPR013691">
    <property type="entry name" value="MeTrfase_14"/>
</dbReference>
<dbReference type="InterPro" id="IPR038576">
    <property type="entry name" value="Methyltransf_Zn-bd_dom_put_sf"/>
</dbReference>
<organism evidence="3 4">
    <name type="scientific">Pseudodesulfovibrio karagichevae</name>
    <dbReference type="NCBI Taxonomy" id="3239305"/>
    <lineage>
        <taxon>Bacteria</taxon>
        <taxon>Pseudomonadati</taxon>
        <taxon>Thermodesulfobacteriota</taxon>
        <taxon>Desulfovibrionia</taxon>
        <taxon>Desulfovibrionales</taxon>
        <taxon>Desulfovibrionaceae</taxon>
    </lineage>
</organism>
<evidence type="ECO:0000313" key="3">
    <source>
        <dbReference type="EMBL" id="MEZ7195944.1"/>
    </source>
</evidence>
<proteinExistence type="predicted"/>
<protein>
    <submittedName>
        <fullName evidence="3">Methyltransferase domain-containing protein</fullName>
    </submittedName>
</protein>
<dbReference type="Gene3D" id="3.40.50.720">
    <property type="entry name" value="NAD(P)-binding Rossmann-like Domain"/>
    <property type="match status" value="1"/>
</dbReference>
<dbReference type="PANTHER" id="PTHR43861:SF5">
    <property type="entry name" value="BLL5978 PROTEIN"/>
    <property type="match status" value="1"/>
</dbReference>
<dbReference type="EMBL" id="JBGLYH010000007">
    <property type="protein sequence ID" value="MEZ7195944.1"/>
    <property type="molecule type" value="Genomic_DNA"/>
</dbReference>
<dbReference type="InterPro" id="IPR013630">
    <property type="entry name" value="Methyltransf_Zn-bd_dom_put"/>
</dbReference>
<comment type="caution">
    <text evidence="3">The sequence shown here is derived from an EMBL/GenBank/DDBJ whole genome shotgun (WGS) entry which is preliminary data.</text>
</comment>
<feature type="domain" description="Methyltransferase putative zinc binding" evidence="1">
    <location>
        <begin position="3"/>
        <end position="64"/>
    </location>
</feature>